<dbReference type="InterPro" id="IPR007561">
    <property type="entry name" value="Cell_div_SepF/SepF-rel"/>
</dbReference>
<dbReference type="Gene3D" id="3.30.110.150">
    <property type="entry name" value="SepF-like protein"/>
    <property type="match status" value="1"/>
</dbReference>
<protein>
    <recommendedName>
        <fullName evidence="3">Cell division protein SepF</fullName>
    </recommendedName>
</protein>
<dbReference type="AlphaFoldDB" id="A0A9X6XUX9"/>
<reference evidence="1 2" key="1">
    <citation type="submission" date="2017-09" db="EMBL/GenBank/DDBJ databases">
        <title>Large-scale bioinformatics analysis of Bacillus genomes uncovers conserved roles of natural products in bacterial physiology.</title>
        <authorList>
            <consortium name="Agbiome Team Llc"/>
            <person name="Bleich R.M."/>
            <person name="Grubbs K.J."/>
            <person name="Santa Maria K.C."/>
            <person name="Allen S.E."/>
            <person name="Farag S."/>
            <person name="Shank E.A."/>
            <person name="Bowers A."/>
        </authorList>
    </citation>
    <scope>NUCLEOTIDE SEQUENCE [LARGE SCALE GENOMIC DNA]</scope>
    <source>
        <strain evidence="1 2">AFS092789</strain>
    </source>
</reference>
<proteinExistence type="predicted"/>
<dbReference type="GO" id="GO:0090529">
    <property type="term" value="P:cell septum assembly"/>
    <property type="evidence" value="ECO:0007669"/>
    <property type="project" value="InterPro"/>
</dbReference>
<sequence length="140" mass="16136">MKNTLLNMLRPGFMEQQELEKREEPNVSMETVRRNNLSLNTEYPSQDLNFLNSNVFVDEGSNVLIAAPHDMEDAEVIAEAIFANKAVIIMLDELEAGMDQRILDFINGVCYVYGIAPRQLKEEKKFVIDPMHKRSTKNFR</sequence>
<name>A0A9X6XUX9_BACCE</name>
<organism evidence="1 2">
    <name type="scientific">Bacillus cereus</name>
    <dbReference type="NCBI Taxonomy" id="1396"/>
    <lineage>
        <taxon>Bacteria</taxon>
        <taxon>Bacillati</taxon>
        <taxon>Bacillota</taxon>
        <taxon>Bacilli</taxon>
        <taxon>Bacillales</taxon>
        <taxon>Bacillaceae</taxon>
        <taxon>Bacillus</taxon>
        <taxon>Bacillus cereus group</taxon>
    </lineage>
</organism>
<dbReference type="Pfam" id="PF04472">
    <property type="entry name" value="SepF"/>
    <property type="match status" value="1"/>
</dbReference>
<accession>A0A9X6XUX9</accession>
<comment type="caution">
    <text evidence="1">The sequence shown here is derived from an EMBL/GenBank/DDBJ whole genome shotgun (WGS) entry which is preliminary data.</text>
</comment>
<dbReference type="RefSeq" id="WP_098007172.1">
    <property type="nucleotide sequence ID" value="NZ_JAWLRU010000002.1"/>
</dbReference>
<evidence type="ECO:0008006" key="3">
    <source>
        <dbReference type="Google" id="ProtNLM"/>
    </source>
</evidence>
<dbReference type="EMBL" id="NVMX01000229">
    <property type="protein sequence ID" value="PDZ94250.1"/>
    <property type="molecule type" value="Genomic_DNA"/>
</dbReference>
<evidence type="ECO:0000313" key="1">
    <source>
        <dbReference type="EMBL" id="PDZ94250.1"/>
    </source>
</evidence>
<evidence type="ECO:0000313" key="2">
    <source>
        <dbReference type="Proteomes" id="UP000219922"/>
    </source>
</evidence>
<gene>
    <name evidence="1" type="ORF">CON36_34820</name>
</gene>
<dbReference type="InterPro" id="IPR038594">
    <property type="entry name" value="SepF-like_sf"/>
</dbReference>
<dbReference type="Proteomes" id="UP000219922">
    <property type="component" value="Unassembled WGS sequence"/>
</dbReference>